<protein>
    <submittedName>
        <fullName evidence="1">Uncharacterized protein</fullName>
    </submittedName>
</protein>
<organism evidence="1 2">
    <name type="scientific">Phytophthora sojae (strain P6497)</name>
    <name type="common">Soybean stem and root rot agent</name>
    <name type="synonym">Phytophthora megasperma f. sp. glycines</name>
    <dbReference type="NCBI Taxonomy" id="1094619"/>
    <lineage>
        <taxon>Eukaryota</taxon>
        <taxon>Sar</taxon>
        <taxon>Stramenopiles</taxon>
        <taxon>Oomycota</taxon>
        <taxon>Peronosporomycetes</taxon>
        <taxon>Peronosporales</taxon>
        <taxon>Peronosporaceae</taxon>
        <taxon>Phytophthora</taxon>
    </lineage>
</organism>
<name>G4YV78_PHYSP</name>
<accession>G4YV78</accession>
<dbReference type="Proteomes" id="UP000002640">
    <property type="component" value="Unassembled WGS sequence"/>
</dbReference>
<dbReference type="GeneID" id="20655693"/>
<dbReference type="AlphaFoldDB" id="G4YV78"/>
<keyword evidence="2" id="KW-1185">Reference proteome</keyword>
<proteinExistence type="predicted"/>
<gene>
    <name evidence="1" type="ORF">PHYSODRAFT_483978</name>
</gene>
<evidence type="ECO:0000313" key="1">
    <source>
        <dbReference type="EMBL" id="EGZ24377.1"/>
    </source>
</evidence>
<dbReference type="EMBL" id="JH159152">
    <property type="protein sequence ID" value="EGZ24377.1"/>
    <property type="molecule type" value="Genomic_DNA"/>
</dbReference>
<feature type="non-terminal residue" evidence="1">
    <location>
        <position position="1"/>
    </location>
</feature>
<evidence type="ECO:0000313" key="2">
    <source>
        <dbReference type="Proteomes" id="UP000002640"/>
    </source>
</evidence>
<dbReference type="RefSeq" id="XP_009519665.1">
    <property type="nucleotide sequence ID" value="XM_009521370.1"/>
</dbReference>
<dbReference type="KEGG" id="psoj:PHYSODRAFT_483978"/>
<reference evidence="1 2" key="1">
    <citation type="journal article" date="2006" name="Science">
        <title>Phytophthora genome sequences uncover evolutionary origins and mechanisms of pathogenesis.</title>
        <authorList>
            <person name="Tyler B.M."/>
            <person name="Tripathy S."/>
            <person name="Zhang X."/>
            <person name="Dehal P."/>
            <person name="Jiang R.H."/>
            <person name="Aerts A."/>
            <person name="Arredondo F.D."/>
            <person name="Baxter L."/>
            <person name="Bensasson D."/>
            <person name="Beynon J.L."/>
            <person name="Chapman J."/>
            <person name="Damasceno C.M."/>
            <person name="Dorrance A.E."/>
            <person name="Dou D."/>
            <person name="Dickerman A.W."/>
            <person name="Dubchak I.L."/>
            <person name="Garbelotto M."/>
            <person name="Gijzen M."/>
            <person name="Gordon S.G."/>
            <person name="Govers F."/>
            <person name="Grunwald N.J."/>
            <person name="Huang W."/>
            <person name="Ivors K.L."/>
            <person name="Jones R.W."/>
            <person name="Kamoun S."/>
            <person name="Krampis K."/>
            <person name="Lamour K.H."/>
            <person name="Lee M.K."/>
            <person name="McDonald W.H."/>
            <person name="Medina M."/>
            <person name="Meijer H.J."/>
            <person name="Nordberg E.K."/>
            <person name="Maclean D.J."/>
            <person name="Ospina-Giraldo M.D."/>
            <person name="Morris P.F."/>
            <person name="Phuntumart V."/>
            <person name="Putnam N.H."/>
            <person name="Rash S."/>
            <person name="Rose J.K."/>
            <person name="Sakihama Y."/>
            <person name="Salamov A.A."/>
            <person name="Savidor A."/>
            <person name="Scheuring C.F."/>
            <person name="Smith B.M."/>
            <person name="Sobral B.W."/>
            <person name="Terry A."/>
            <person name="Torto-Alalibo T.A."/>
            <person name="Win J."/>
            <person name="Xu Z."/>
            <person name="Zhang H."/>
            <person name="Grigoriev I.V."/>
            <person name="Rokhsar D.S."/>
            <person name="Boore J.L."/>
        </authorList>
    </citation>
    <scope>NUCLEOTIDE SEQUENCE [LARGE SCALE GENOMIC DNA]</scope>
    <source>
        <strain evidence="1 2">P6497</strain>
    </source>
</reference>
<dbReference type="InParanoid" id="G4YV78"/>
<sequence>KGVSVMNELNVMITNVEKAQLLAGVPVQCTGVQTFNWEAIADLTEKQQQDAYRSYLETSLADVLSQRNLCVFGVDMQSSFLTAVIPGSNIELAGRTDLIILGDVVKTHPFMFRACVGSSKVAIEVKTSVEENHAYEAVSELITLSVLACDPVTVVLTDLQRVWRFFWVGEKRATQTVVFSAVVSDPHEAFAILKMLVPPTKRPFTRCKLRDMLSSDEEGGCGPILASVQRYYDIESMLGPDVEMARAVGDQIARSIPNLQTLG</sequence>